<feature type="domain" description="Glycosyl hydrolase family 30 beta sandwich" evidence="1">
    <location>
        <begin position="5"/>
        <end position="65"/>
    </location>
</feature>
<sequence>MIQRGARVIASTGTMPYLDHVALANPDGTHVLVLTNRAGLEMQVPCRFANSELQVTLPANSVVTLLW</sequence>
<evidence type="ECO:0000313" key="2">
    <source>
        <dbReference type="EMBL" id="SPE27381.1"/>
    </source>
</evidence>
<accession>A0A2N9LVZ0</accession>
<dbReference type="InterPro" id="IPR013780">
    <property type="entry name" value="Glyco_hydro_b"/>
</dbReference>
<dbReference type="Proteomes" id="UP000239735">
    <property type="component" value="Unassembled WGS sequence"/>
</dbReference>
<reference evidence="3" key="1">
    <citation type="submission" date="2018-02" db="EMBL/GenBank/DDBJ databases">
        <authorList>
            <person name="Hausmann B."/>
        </authorList>
    </citation>
    <scope>NUCLEOTIDE SEQUENCE [LARGE SCALE GENOMIC DNA]</scope>
    <source>
        <strain evidence="3">Peat soil MAG SbA5</strain>
    </source>
</reference>
<name>A0A2N9LVZ0_9BACT</name>
<dbReference type="AlphaFoldDB" id="A0A2N9LVZ0"/>
<dbReference type="Pfam" id="PF17189">
    <property type="entry name" value="Glyco_hydro_30C"/>
    <property type="match status" value="1"/>
</dbReference>
<gene>
    <name evidence="2" type="ORF">SBA5_590068</name>
</gene>
<protein>
    <recommendedName>
        <fullName evidence="1">Glycosyl hydrolase family 30 beta sandwich domain-containing protein</fullName>
    </recommendedName>
</protein>
<organism evidence="2 3">
    <name type="scientific">Candidatus Sulfuritelmatomonas gaucii</name>
    <dbReference type="NCBI Taxonomy" id="2043161"/>
    <lineage>
        <taxon>Bacteria</taxon>
        <taxon>Pseudomonadati</taxon>
        <taxon>Acidobacteriota</taxon>
        <taxon>Terriglobia</taxon>
        <taxon>Terriglobales</taxon>
        <taxon>Acidobacteriaceae</taxon>
        <taxon>Candidatus Sulfuritelmatomonas</taxon>
    </lineage>
</organism>
<proteinExistence type="predicted"/>
<evidence type="ECO:0000259" key="1">
    <source>
        <dbReference type="Pfam" id="PF17189"/>
    </source>
</evidence>
<evidence type="ECO:0000313" key="3">
    <source>
        <dbReference type="Proteomes" id="UP000239735"/>
    </source>
</evidence>
<dbReference type="EMBL" id="OKRB01000118">
    <property type="protein sequence ID" value="SPE27381.1"/>
    <property type="molecule type" value="Genomic_DNA"/>
</dbReference>
<dbReference type="InterPro" id="IPR033452">
    <property type="entry name" value="GH30_C"/>
</dbReference>
<dbReference type="Gene3D" id="2.60.40.1180">
    <property type="entry name" value="Golgi alpha-mannosidase II"/>
    <property type="match status" value="1"/>
</dbReference>